<dbReference type="InterPro" id="IPR013325">
    <property type="entry name" value="RNA_pol_sigma_r2"/>
</dbReference>
<dbReference type="Proteomes" id="UP000565572">
    <property type="component" value="Unassembled WGS sequence"/>
</dbReference>
<evidence type="ECO:0000313" key="8">
    <source>
        <dbReference type="EMBL" id="MBB3326373.1"/>
    </source>
</evidence>
<evidence type="ECO:0000259" key="6">
    <source>
        <dbReference type="Pfam" id="PF04542"/>
    </source>
</evidence>
<keyword evidence="5" id="KW-0804">Transcription</keyword>
<keyword evidence="3" id="KW-0731">Sigma factor</keyword>
<dbReference type="InterPro" id="IPR039425">
    <property type="entry name" value="RNA_pol_sigma-70-like"/>
</dbReference>
<evidence type="ECO:0000256" key="5">
    <source>
        <dbReference type="ARBA" id="ARBA00023163"/>
    </source>
</evidence>
<feature type="domain" description="RNA polymerase sigma factor 70 region 4 type 2" evidence="7">
    <location>
        <begin position="99"/>
        <end position="151"/>
    </location>
</feature>
<comment type="similarity">
    <text evidence="1">Belongs to the sigma-70 factor family. ECF subfamily.</text>
</comment>
<dbReference type="InterPro" id="IPR014284">
    <property type="entry name" value="RNA_pol_sigma-70_dom"/>
</dbReference>
<dbReference type="PANTHER" id="PTHR43133">
    <property type="entry name" value="RNA POLYMERASE ECF-TYPE SIGMA FACTO"/>
    <property type="match status" value="1"/>
</dbReference>
<feature type="domain" description="RNA polymerase sigma-70 region 2" evidence="6">
    <location>
        <begin position="11"/>
        <end position="75"/>
    </location>
</feature>
<accession>A0A7W5JUB2</accession>
<dbReference type="CDD" id="cd06171">
    <property type="entry name" value="Sigma70_r4"/>
    <property type="match status" value="1"/>
</dbReference>
<evidence type="ECO:0000256" key="1">
    <source>
        <dbReference type="ARBA" id="ARBA00010641"/>
    </source>
</evidence>
<dbReference type="GO" id="GO:0003677">
    <property type="term" value="F:DNA binding"/>
    <property type="evidence" value="ECO:0007669"/>
    <property type="project" value="UniProtKB-KW"/>
</dbReference>
<evidence type="ECO:0000256" key="3">
    <source>
        <dbReference type="ARBA" id="ARBA00023082"/>
    </source>
</evidence>
<evidence type="ECO:0000256" key="2">
    <source>
        <dbReference type="ARBA" id="ARBA00023015"/>
    </source>
</evidence>
<protein>
    <submittedName>
        <fullName evidence="8">RNA polymerase sigma-70 factor (Sigma-E family)</fullName>
    </submittedName>
</protein>
<organism evidence="8 9">
    <name type="scientific">Microlunatus antarcticus</name>
    <dbReference type="NCBI Taxonomy" id="53388"/>
    <lineage>
        <taxon>Bacteria</taxon>
        <taxon>Bacillati</taxon>
        <taxon>Actinomycetota</taxon>
        <taxon>Actinomycetes</taxon>
        <taxon>Propionibacteriales</taxon>
        <taxon>Propionibacteriaceae</taxon>
        <taxon>Microlunatus</taxon>
    </lineage>
</organism>
<dbReference type="EMBL" id="JACHZG010000001">
    <property type="protein sequence ID" value="MBB3326373.1"/>
    <property type="molecule type" value="Genomic_DNA"/>
</dbReference>
<dbReference type="PANTHER" id="PTHR43133:SF50">
    <property type="entry name" value="ECF RNA POLYMERASE SIGMA FACTOR SIGM"/>
    <property type="match status" value="1"/>
</dbReference>
<keyword evidence="9" id="KW-1185">Reference proteome</keyword>
<dbReference type="Pfam" id="PF08281">
    <property type="entry name" value="Sigma70_r4_2"/>
    <property type="match status" value="1"/>
</dbReference>
<dbReference type="InterPro" id="IPR036388">
    <property type="entry name" value="WH-like_DNA-bd_sf"/>
</dbReference>
<sequence>MQRDEAFTAFVVAHRDRLLRAAYLICGDASRAEDVTQIALSKLYVAWPRVEGSHEWFARTIIARTAVDESRRPWRREVSVADHDELAVLDAAGNVAIRMTLRTALLMLPLRQRQVVVLRHYWGLPVRETADILALSPGTVKSHASRALKRLNVLLVLEEVGD</sequence>
<proteinExistence type="inferred from homology"/>
<dbReference type="AlphaFoldDB" id="A0A7W5JUB2"/>
<dbReference type="Gene3D" id="1.10.10.10">
    <property type="entry name" value="Winged helix-like DNA-binding domain superfamily/Winged helix DNA-binding domain"/>
    <property type="match status" value="1"/>
</dbReference>
<keyword evidence="2" id="KW-0805">Transcription regulation</keyword>
<comment type="caution">
    <text evidence="8">The sequence shown here is derived from an EMBL/GenBank/DDBJ whole genome shotgun (WGS) entry which is preliminary data.</text>
</comment>
<dbReference type="InterPro" id="IPR007627">
    <property type="entry name" value="RNA_pol_sigma70_r2"/>
</dbReference>
<dbReference type="SUPFAM" id="SSF88659">
    <property type="entry name" value="Sigma3 and sigma4 domains of RNA polymerase sigma factors"/>
    <property type="match status" value="1"/>
</dbReference>
<evidence type="ECO:0000256" key="4">
    <source>
        <dbReference type="ARBA" id="ARBA00023125"/>
    </source>
</evidence>
<evidence type="ECO:0000313" key="9">
    <source>
        <dbReference type="Proteomes" id="UP000565572"/>
    </source>
</evidence>
<dbReference type="NCBIfam" id="TIGR02937">
    <property type="entry name" value="sigma70-ECF"/>
    <property type="match status" value="1"/>
</dbReference>
<reference evidence="8 9" key="1">
    <citation type="submission" date="2020-08" db="EMBL/GenBank/DDBJ databases">
        <title>Sequencing the genomes of 1000 actinobacteria strains.</title>
        <authorList>
            <person name="Klenk H.-P."/>
        </authorList>
    </citation>
    <scope>NUCLEOTIDE SEQUENCE [LARGE SCALE GENOMIC DNA]</scope>
    <source>
        <strain evidence="8 9">DSM 11053</strain>
    </source>
</reference>
<keyword evidence="4" id="KW-0238">DNA-binding</keyword>
<evidence type="ECO:0000259" key="7">
    <source>
        <dbReference type="Pfam" id="PF08281"/>
    </source>
</evidence>
<dbReference type="GO" id="GO:0016987">
    <property type="term" value="F:sigma factor activity"/>
    <property type="evidence" value="ECO:0007669"/>
    <property type="project" value="UniProtKB-KW"/>
</dbReference>
<dbReference type="RefSeq" id="WP_332836700.1">
    <property type="nucleotide sequence ID" value="NZ_JACHZG010000001.1"/>
</dbReference>
<name>A0A7W5JUB2_9ACTN</name>
<dbReference type="SUPFAM" id="SSF88946">
    <property type="entry name" value="Sigma2 domain of RNA polymerase sigma factors"/>
    <property type="match status" value="1"/>
</dbReference>
<dbReference type="InterPro" id="IPR013324">
    <property type="entry name" value="RNA_pol_sigma_r3/r4-like"/>
</dbReference>
<dbReference type="InterPro" id="IPR013249">
    <property type="entry name" value="RNA_pol_sigma70_r4_t2"/>
</dbReference>
<gene>
    <name evidence="8" type="ORF">FHX39_001317</name>
</gene>
<dbReference type="GO" id="GO:0006352">
    <property type="term" value="P:DNA-templated transcription initiation"/>
    <property type="evidence" value="ECO:0007669"/>
    <property type="project" value="InterPro"/>
</dbReference>
<dbReference type="Pfam" id="PF04542">
    <property type="entry name" value="Sigma70_r2"/>
    <property type="match status" value="1"/>
</dbReference>
<dbReference type="Gene3D" id="1.10.1740.10">
    <property type="match status" value="1"/>
</dbReference>